<protein>
    <recommendedName>
        <fullName evidence="4">DUF3592 domain-containing protein</fullName>
    </recommendedName>
</protein>
<evidence type="ECO:0000256" key="1">
    <source>
        <dbReference type="SAM" id="Phobius"/>
    </source>
</evidence>
<dbReference type="RefSeq" id="WP_378299052.1">
    <property type="nucleotide sequence ID" value="NZ_JBHTJA010000026.1"/>
</dbReference>
<organism evidence="2 3">
    <name type="scientific">Actinomadura sediminis</name>
    <dbReference type="NCBI Taxonomy" id="1038904"/>
    <lineage>
        <taxon>Bacteria</taxon>
        <taxon>Bacillati</taxon>
        <taxon>Actinomycetota</taxon>
        <taxon>Actinomycetes</taxon>
        <taxon>Streptosporangiales</taxon>
        <taxon>Thermomonosporaceae</taxon>
        <taxon>Actinomadura</taxon>
    </lineage>
</organism>
<accession>A0ABW3ENV4</accession>
<keyword evidence="1" id="KW-0812">Transmembrane</keyword>
<keyword evidence="1" id="KW-0472">Membrane</keyword>
<reference evidence="3" key="1">
    <citation type="journal article" date="2019" name="Int. J. Syst. Evol. Microbiol.">
        <title>The Global Catalogue of Microorganisms (GCM) 10K type strain sequencing project: providing services to taxonomists for standard genome sequencing and annotation.</title>
        <authorList>
            <consortium name="The Broad Institute Genomics Platform"/>
            <consortium name="The Broad Institute Genome Sequencing Center for Infectious Disease"/>
            <person name="Wu L."/>
            <person name="Ma J."/>
        </authorList>
    </citation>
    <scope>NUCLEOTIDE SEQUENCE [LARGE SCALE GENOMIC DNA]</scope>
    <source>
        <strain evidence="3">JCM 31202</strain>
    </source>
</reference>
<keyword evidence="3" id="KW-1185">Reference proteome</keyword>
<comment type="caution">
    <text evidence="2">The sequence shown here is derived from an EMBL/GenBank/DDBJ whole genome shotgun (WGS) entry which is preliminary data.</text>
</comment>
<name>A0ABW3ENV4_9ACTN</name>
<gene>
    <name evidence="2" type="ORF">ACFQ11_15690</name>
</gene>
<dbReference type="EMBL" id="JBHTJA010000026">
    <property type="protein sequence ID" value="MFD0901842.1"/>
    <property type="molecule type" value="Genomic_DNA"/>
</dbReference>
<evidence type="ECO:0000313" key="3">
    <source>
        <dbReference type="Proteomes" id="UP001596972"/>
    </source>
</evidence>
<evidence type="ECO:0000313" key="2">
    <source>
        <dbReference type="EMBL" id="MFD0901842.1"/>
    </source>
</evidence>
<proteinExistence type="predicted"/>
<keyword evidence="1" id="KW-1133">Transmembrane helix</keyword>
<dbReference type="Proteomes" id="UP001596972">
    <property type="component" value="Unassembled WGS sequence"/>
</dbReference>
<feature type="transmembrane region" description="Helical" evidence="1">
    <location>
        <begin position="120"/>
        <end position="141"/>
    </location>
</feature>
<feature type="transmembrane region" description="Helical" evidence="1">
    <location>
        <begin position="6"/>
        <end position="27"/>
    </location>
</feature>
<sequence length="148" mass="15494">MGGTATAGAIAGAIGVAVICVGTGSFLETRTFTRIECTSVAVKGGSVRHCTGESEEQARANDAARRDGARAALRAHRDGVPAAEPRRRTRLMFVDRDGRRVPQRVTASQMGGRWVAHSDALVGFGLLLAIPGGAVVLWGGWRVLRGGE</sequence>
<evidence type="ECO:0008006" key="4">
    <source>
        <dbReference type="Google" id="ProtNLM"/>
    </source>
</evidence>